<dbReference type="InterPro" id="IPR035906">
    <property type="entry name" value="MetI-like_sf"/>
</dbReference>
<dbReference type="Pfam" id="PF00528">
    <property type="entry name" value="BPD_transp_1"/>
    <property type="match status" value="1"/>
</dbReference>
<dbReference type="GO" id="GO:0005886">
    <property type="term" value="C:plasma membrane"/>
    <property type="evidence" value="ECO:0007669"/>
    <property type="project" value="UniProtKB-SubCell"/>
</dbReference>
<dbReference type="SUPFAM" id="SSF161098">
    <property type="entry name" value="MetI-like"/>
    <property type="match status" value="1"/>
</dbReference>
<organism evidence="9 10">
    <name type="scientific">Faecalicatena contorta</name>
    <dbReference type="NCBI Taxonomy" id="39482"/>
    <lineage>
        <taxon>Bacteria</taxon>
        <taxon>Bacillati</taxon>
        <taxon>Bacillota</taxon>
        <taxon>Clostridia</taxon>
        <taxon>Lachnospirales</taxon>
        <taxon>Lachnospiraceae</taxon>
        <taxon>Faecalicatena</taxon>
    </lineage>
</organism>
<dbReference type="CDD" id="cd06261">
    <property type="entry name" value="TM_PBP2"/>
    <property type="match status" value="1"/>
</dbReference>
<dbReference type="AlphaFoldDB" id="A0A174GT21"/>
<feature type="transmembrane region" description="Helical" evidence="7">
    <location>
        <begin position="7"/>
        <end position="31"/>
    </location>
</feature>
<feature type="transmembrane region" description="Helical" evidence="7">
    <location>
        <begin position="257"/>
        <end position="278"/>
    </location>
</feature>
<gene>
    <name evidence="9" type="primary">ycjO_3</name>
    <name evidence="9" type="ORF">ERS852491_02805</name>
</gene>
<evidence type="ECO:0000256" key="1">
    <source>
        <dbReference type="ARBA" id="ARBA00004651"/>
    </source>
</evidence>
<dbReference type="GO" id="GO:0055085">
    <property type="term" value="P:transmembrane transport"/>
    <property type="evidence" value="ECO:0007669"/>
    <property type="project" value="InterPro"/>
</dbReference>
<sequence length="288" mass="31976">MKIKKRWLIIFLVPGVSLFIFMYAISLVTLVTTSFTEWRIGVSPTFIGLDHYIRMFQDPNFFTAFGNTIVWILLQCTLHVGIALAFALVIARKKRYCKFVRGVFMIPNIISSAAIGMLFLCILNPSFGPVNQFLRAVGLDCLAKNWFADSKTAFWAVTLTWLPFAAVNAALILAEMSSIDEDIYEAAAIDGASESQRMRYITLPLLRNIIGTCTILAGTGMLHKFDTIMMTTGGGPGNRTMSMPLMLYNAAMRDNNFGYGNAIGVVMMLTGLVLVFAVNRIYKVGEVK</sequence>
<keyword evidence="2 7" id="KW-0813">Transport</keyword>
<accession>A0A174GT21</accession>
<dbReference type="RefSeq" id="WP_055153722.1">
    <property type="nucleotide sequence ID" value="NZ_CYZU01000026.1"/>
</dbReference>
<comment type="similarity">
    <text evidence="7">Belongs to the binding-protein-dependent transport system permease family.</text>
</comment>
<keyword evidence="4 7" id="KW-0812">Transmembrane</keyword>
<name>A0A174GT21_9FIRM</name>
<evidence type="ECO:0000256" key="5">
    <source>
        <dbReference type="ARBA" id="ARBA00022989"/>
    </source>
</evidence>
<feature type="transmembrane region" description="Helical" evidence="7">
    <location>
        <begin position="205"/>
        <end position="223"/>
    </location>
</feature>
<evidence type="ECO:0000313" key="9">
    <source>
        <dbReference type="EMBL" id="CUO63615.1"/>
    </source>
</evidence>
<feature type="transmembrane region" description="Helical" evidence="7">
    <location>
        <begin position="153"/>
        <end position="174"/>
    </location>
</feature>
<dbReference type="PROSITE" id="PS50928">
    <property type="entry name" value="ABC_TM1"/>
    <property type="match status" value="1"/>
</dbReference>
<comment type="subcellular location">
    <subcellularLocation>
        <location evidence="1 7">Cell membrane</location>
        <topology evidence="1 7">Multi-pass membrane protein</topology>
    </subcellularLocation>
</comment>
<dbReference type="OrthoDB" id="152280at2"/>
<keyword evidence="6 7" id="KW-0472">Membrane</keyword>
<feature type="transmembrane region" description="Helical" evidence="7">
    <location>
        <begin position="69"/>
        <end position="91"/>
    </location>
</feature>
<feature type="domain" description="ABC transmembrane type-1" evidence="8">
    <location>
        <begin position="65"/>
        <end position="278"/>
    </location>
</feature>
<dbReference type="InterPro" id="IPR050809">
    <property type="entry name" value="UgpAE/MalFG_permease"/>
</dbReference>
<keyword evidence="5 7" id="KW-1133">Transmembrane helix</keyword>
<dbReference type="PANTHER" id="PTHR43227:SF11">
    <property type="entry name" value="BLL4140 PROTEIN"/>
    <property type="match status" value="1"/>
</dbReference>
<dbReference type="Proteomes" id="UP000095544">
    <property type="component" value="Unassembled WGS sequence"/>
</dbReference>
<evidence type="ECO:0000259" key="8">
    <source>
        <dbReference type="PROSITE" id="PS50928"/>
    </source>
</evidence>
<evidence type="ECO:0000256" key="7">
    <source>
        <dbReference type="RuleBase" id="RU363032"/>
    </source>
</evidence>
<evidence type="ECO:0000313" key="10">
    <source>
        <dbReference type="Proteomes" id="UP000095544"/>
    </source>
</evidence>
<evidence type="ECO:0000256" key="3">
    <source>
        <dbReference type="ARBA" id="ARBA00022475"/>
    </source>
</evidence>
<proteinExistence type="inferred from homology"/>
<dbReference type="PANTHER" id="PTHR43227">
    <property type="entry name" value="BLL4140 PROTEIN"/>
    <property type="match status" value="1"/>
</dbReference>
<evidence type="ECO:0000256" key="4">
    <source>
        <dbReference type="ARBA" id="ARBA00022692"/>
    </source>
</evidence>
<dbReference type="STRING" id="39482.ERS852491_02805"/>
<dbReference type="InterPro" id="IPR000515">
    <property type="entry name" value="MetI-like"/>
</dbReference>
<reference evidence="9 10" key="1">
    <citation type="submission" date="2015-09" db="EMBL/GenBank/DDBJ databases">
        <authorList>
            <consortium name="Pathogen Informatics"/>
        </authorList>
    </citation>
    <scope>NUCLEOTIDE SEQUENCE [LARGE SCALE GENOMIC DNA]</scope>
    <source>
        <strain evidence="9 10">2789STDY5834876</strain>
    </source>
</reference>
<feature type="transmembrane region" description="Helical" evidence="7">
    <location>
        <begin position="103"/>
        <end position="127"/>
    </location>
</feature>
<keyword evidence="3" id="KW-1003">Cell membrane</keyword>
<dbReference type="Gene3D" id="1.10.3720.10">
    <property type="entry name" value="MetI-like"/>
    <property type="match status" value="1"/>
</dbReference>
<protein>
    <submittedName>
        <fullName evidence="9">Inner membrane ABC transporter permease protein ycjO</fullName>
    </submittedName>
</protein>
<dbReference type="EMBL" id="CYZU01000026">
    <property type="protein sequence ID" value="CUO63615.1"/>
    <property type="molecule type" value="Genomic_DNA"/>
</dbReference>
<evidence type="ECO:0000256" key="6">
    <source>
        <dbReference type="ARBA" id="ARBA00023136"/>
    </source>
</evidence>
<evidence type="ECO:0000256" key="2">
    <source>
        <dbReference type="ARBA" id="ARBA00022448"/>
    </source>
</evidence>